<dbReference type="Proteomes" id="UP000005019">
    <property type="component" value="Unassembled WGS sequence"/>
</dbReference>
<keyword evidence="3 5" id="KW-0560">Oxidoreductase</keyword>
<dbReference type="PRINTS" id="PR01011">
    <property type="entry name" value="GLUTPROXDASE"/>
</dbReference>
<feature type="signal peptide" evidence="6">
    <location>
        <begin position="1"/>
        <end position="23"/>
    </location>
</feature>
<evidence type="ECO:0000313" key="8">
    <source>
        <dbReference type="Proteomes" id="UP000005019"/>
    </source>
</evidence>
<dbReference type="PROSITE" id="PS51257">
    <property type="entry name" value="PROKAR_LIPOPROTEIN"/>
    <property type="match status" value="1"/>
</dbReference>
<dbReference type="GO" id="GO:0034599">
    <property type="term" value="P:cellular response to oxidative stress"/>
    <property type="evidence" value="ECO:0007669"/>
    <property type="project" value="TreeGrafter"/>
</dbReference>
<dbReference type="OrthoDB" id="9785502at2"/>
<feature type="chain" id="PRO_5003331268" description="Glutathione peroxidase" evidence="6">
    <location>
        <begin position="24"/>
        <end position="185"/>
    </location>
</feature>
<comment type="caution">
    <text evidence="7">The sequence shown here is derived from an EMBL/GenBank/DDBJ whole genome shotgun (WGS) entry which is preliminary data.</text>
</comment>
<protein>
    <recommendedName>
        <fullName evidence="5">Glutathione peroxidase</fullName>
    </recommendedName>
</protein>
<dbReference type="PROSITE" id="PS51355">
    <property type="entry name" value="GLUTATHIONE_PEROXID_3"/>
    <property type="match status" value="1"/>
</dbReference>
<evidence type="ECO:0000256" key="4">
    <source>
        <dbReference type="PIRSR" id="PIRSR000303-1"/>
    </source>
</evidence>
<name>F5R7T4_METUF</name>
<keyword evidence="2 5" id="KW-0575">Peroxidase</keyword>
<dbReference type="EMBL" id="AFHG01000029">
    <property type="protein sequence ID" value="EGK73121.1"/>
    <property type="molecule type" value="Genomic_DNA"/>
</dbReference>
<dbReference type="InterPro" id="IPR000889">
    <property type="entry name" value="Glutathione_peroxidase"/>
</dbReference>
<evidence type="ECO:0000256" key="2">
    <source>
        <dbReference type="ARBA" id="ARBA00022559"/>
    </source>
</evidence>
<feature type="active site" evidence="4">
    <location>
        <position position="63"/>
    </location>
</feature>
<dbReference type="PIRSF" id="PIRSF000303">
    <property type="entry name" value="Glutathion_perox"/>
    <property type="match status" value="1"/>
</dbReference>
<accession>F5R7T4</accession>
<dbReference type="InterPro" id="IPR029759">
    <property type="entry name" value="GPX_AS"/>
</dbReference>
<dbReference type="Gene3D" id="3.40.30.10">
    <property type="entry name" value="Glutaredoxin"/>
    <property type="match status" value="1"/>
</dbReference>
<evidence type="ECO:0000256" key="5">
    <source>
        <dbReference type="RuleBase" id="RU000499"/>
    </source>
</evidence>
<proteinExistence type="inferred from homology"/>
<dbReference type="Pfam" id="PF00255">
    <property type="entry name" value="GSHPx"/>
    <property type="match status" value="1"/>
</dbReference>
<evidence type="ECO:0000256" key="1">
    <source>
        <dbReference type="ARBA" id="ARBA00006926"/>
    </source>
</evidence>
<keyword evidence="6" id="KW-0732">Signal</keyword>
<evidence type="ECO:0000256" key="6">
    <source>
        <dbReference type="SAM" id="SignalP"/>
    </source>
</evidence>
<gene>
    <name evidence="7" type="ORF">METUNv1_00292</name>
</gene>
<organism evidence="7 8">
    <name type="scientific">Methyloversatilis universalis (strain ATCC BAA-1314 / DSM 25237 / JCM 13912 / CCUG 52030 / FAM5)</name>
    <dbReference type="NCBI Taxonomy" id="1000565"/>
    <lineage>
        <taxon>Bacteria</taxon>
        <taxon>Pseudomonadati</taxon>
        <taxon>Pseudomonadota</taxon>
        <taxon>Betaproteobacteria</taxon>
        <taxon>Nitrosomonadales</taxon>
        <taxon>Sterolibacteriaceae</taxon>
        <taxon>Methyloversatilis</taxon>
    </lineage>
</organism>
<evidence type="ECO:0000313" key="7">
    <source>
        <dbReference type="EMBL" id="EGK73121.1"/>
    </source>
</evidence>
<evidence type="ECO:0000256" key="3">
    <source>
        <dbReference type="ARBA" id="ARBA00023002"/>
    </source>
</evidence>
<reference evidence="7 8" key="1">
    <citation type="journal article" date="2011" name="J. Bacteriol.">
        <title>Genome sequence of Methyloversatilis universalis FAM5T, a methylotrophic representative of the order Rhodocyclales.</title>
        <authorList>
            <person name="Kittichotirat W."/>
            <person name="Good N.M."/>
            <person name="Hall R."/>
            <person name="Bringel F."/>
            <person name="Lajus A."/>
            <person name="Medigue C."/>
            <person name="Smalley N.E."/>
            <person name="Beck D."/>
            <person name="Bumgarner R."/>
            <person name="Vuilleumier S."/>
            <person name="Kalyuzhnaya M.G."/>
        </authorList>
    </citation>
    <scope>NUCLEOTIDE SEQUENCE [LARGE SCALE GENOMIC DNA]</scope>
    <source>
        <strain evidence="8">ATCC BAA-1314 / JCM 13912 / FAM5</strain>
    </source>
</reference>
<dbReference type="STRING" id="1000565.METUNv1_00292"/>
<dbReference type="eggNOG" id="COG0386">
    <property type="taxonomic scope" value="Bacteria"/>
</dbReference>
<dbReference type="InterPro" id="IPR036249">
    <property type="entry name" value="Thioredoxin-like_sf"/>
</dbReference>
<sequence>MLRAERYLLTAVVTLMTTLSAHAAGSCPALLDRSIPGLLDGKPRSLCEFSGRVLLVVNTASRCGYTGQYAALEKLQETYGPRGLTVLGFPSNDFGNQEPGSNKEIAEFCSMTYGVKFPMFSKTAVKSEPREPFYSDLIKATGSAPAWNFHKYLIGRDGRSVSAFPSNVAPDSNVLVREIEAALAK</sequence>
<dbReference type="CDD" id="cd00340">
    <property type="entry name" value="GSH_Peroxidase"/>
    <property type="match status" value="1"/>
</dbReference>
<dbReference type="PANTHER" id="PTHR11592">
    <property type="entry name" value="GLUTATHIONE PEROXIDASE"/>
    <property type="match status" value="1"/>
</dbReference>
<dbReference type="PANTHER" id="PTHR11592:SF40">
    <property type="entry name" value="THIOREDOXIN_GLUTATHIONE PEROXIDASE BTUE"/>
    <property type="match status" value="1"/>
</dbReference>
<dbReference type="SUPFAM" id="SSF52833">
    <property type="entry name" value="Thioredoxin-like"/>
    <property type="match status" value="1"/>
</dbReference>
<keyword evidence="8" id="KW-1185">Reference proteome</keyword>
<dbReference type="PROSITE" id="PS00460">
    <property type="entry name" value="GLUTATHIONE_PEROXID_1"/>
    <property type="match status" value="1"/>
</dbReference>
<dbReference type="AlphaFoldDB" id="F5R7T4"/>
<dbReference type="GO" id="GO:0004601">
    <property type="term" value="F:peroxidase activity"/>
    <property type="evidence" value="ECO:0007669"/>
    <property type="project" value="UniProtKB-KW"/>
</dbReference>
<comment type="similarity">
    <text evidence="1 5">Belongs to the glutathione peroxidase family.</text>
</comment>